<name>A0ABU3V442_9ACTN</name>
<protein>
    <submittedName>
        <fullName evidence="1">Uncharacterized protein</fullName>
    </submittedName>
</protein>
<evidence type="ECO:0000313" key="2">
    <source>
        <dbReference type="Proteomes" id="UP001257627"/>
    </source>
</evidence>
<dbReference type="RefSeq" id="WP_143606466.1">
    <property type="nucleotide sequence ID" value="NZ_JAPEMK010000003.1"/>
</dbReference>
<keyword evidence="2" id="KW-1185">Reference proteome</keyword>
<proteinExistence type="predicted"/>
<comment type="caution">
    <text evidence="1">The sequence shown here is derived from an EMBL/GenBank/DDBJ whole genome shotgun (WGS) entry which is preliminary data.</text>
</comment>
<accession>A0ABU3V442</accession>
<organism evidence="1 2">
    <name type="scientific">Streptomyces mirabilis</name>
    <dbReference type="NCBI Taxonomy" id="68239"/>
    <lineage>
        <taxon>Bacteria</taxon>
        <taxon>Bacillati</taxon>
        <taxon>Actinomycetota</taxon>
        <taxon>Actinomycetes</taxon>
        <taxon>Kitasatosporales</taxon>
        <taxon>Streptomycetaceae</taxon>
        <taxon>Streptomyces</taxon>
    </lineage>
</organism>
<sequence>MPRTEASIDLGRVEWLDPLLPVVLGRCAEPVFCLLGQVPITECATKLQLRVDMPTLGSASQPSIALLEVIAGRAHRVHGLEVSRFRGPPVPVSGLVCLSSGEELSETVHRVALAGLSGIVKPPMSLLGIAALEEVGQTHHRPCITKFSGLLQTRVWPLPRTPLERH</sequence>
<dbReference type="Proteomes" id="UP001257627">
    <property type="component" value="Unassembled WGS sequence"/>
</dbReference>
<dbReference type="EMBL" id="JARAKF010000002">
    <property type="protein sequence ID" value="MDU9000952.1"/>
    <property type="molecule type" value="Genomic_DNA"/>
</dbReference>
<evidence type="ECO:0000313" key="1">
    <source>
        <dbReference type="EMBL" id="MDU9000952.1"/>
    </source>
</evidence>
<gene>
    <name evidence="1" type="ORF">PU648_53510</name>
</gene>
<reference evidence="1 2" key="1">
    <citation type="submission" date="2023-02" db="EMBL/GenBank/DDBJ databases">
        <authorList>
            <person name="Maleckis M."/>
        </authorList>
    </citation>
    <scope>NUCLEOTIDE SEQUENCE [LARGE SCALE GENOMIC DNA]</scope>
    <source>
        <strain evidence="1 2">P8-A2</strain>
    </source>
</reference>